<evidence type="ECO:0000259" key="5">
    <source>
        <dbReference type="PROSITE" id="PS50110"/>
    </source>
</evidence>
<evidence type="ECO:0000313" key="6">
    <source>
        <dbReference type="EMBL" id="KAJ5533402.1"/>
    </source>
</evidence>
<keyword evidence="7" id="KW-1185">Reference proteome</keyword>
<feature type="compositionally biased region" description="Basic and acidic residues" evidence="4">
    <location>
        <begin position="14"/>
        <end position="28"/>
    </location>
</feature>
<keyword evidence="2" id="KW-0902">Two-component regulatory system</keyword>
<evidence type="ECO:0000313" key="7">
    <source>
        <dbReference type="Proteomes" id="UP001220324"/>
    </source>
</evidence>
<dbReference type="Gene3D" id="3.40.50.2300">
    <property type="match status" value="1"/>
</dbReference>
<proteinExistence type="predicted"/>
<name>A0AAD6GCP2_9EURO</name>
<organism evidence="6 7">
    <name type="scientific">Penicillium frequentans</name>
    <dbReference type="NCBI Taxonomy" id="3151616"/>
    <lineage>
        <taxon>Eukaryota</taxon>
        <taxon>Fungi</taxon>
        <taxon>Dikarya</taxon>
        <taxon>Ascomycota</taxon>
        <taxon>Pezizomycotina</taxon>
        <taxon>Eurotiomycetes</taxon>
        <taxon>Eurotiomycetidae</taxon>
        <taxon>Eurotiales</taxon>
        <taxon>Aspergillaceae</taxon>
        <taxon>Penicillium</taxon>
    </lineage>
</organism>
<dbReference type="AlphaFoldDB" id="A0AAD6GCP2"/>
<dbReference type="Proteomes" id="UP001220324">
    <property type="component" value="Unassembled WGS sequence"/>
</dbReference>
<sequence length="175" mass="19196">MGDIETESAEDELDAQKNKPEAGKKALNDGHPNLDAAEAPRKIDDVHLYPKESDATPLPIREGLPRMEGESTLNVLLVEDNDINLQILIVHMKKAGYQYATAHNGLEALNTFKDHPAQFGVVLMDISMPIMDGFKSTRLIRKFELEYQNTLDGPAKKLFQPATIVALTGLASASA</sequence>
<dbReference type="PROSITE" id="PS50110">
    <property type="entry name" value="RESPONSE_REGULATORY"/>
    <property type="match status" value="1"/>
</dbReference>
<dbReference type="PANTHER" id="PTHR45339:SF1">
    <property type="entry name" value="HYBRID SIGNAL TRANSDUCTION HISTIDINE KINASE J"/>
    <property type="match status" value="1"/>
</dbReference>
<comment type="caution">
    <text evidence="6">The sequence shown here is derived from an EMBL/GenBank/DDBJ whole genome shotgun (WGS) entry which is preliminary data.</text>
</comment>
<protein>
    <recommendedName>
        <fullName evidence="5">Response regulatory domain-containing protein</fullName>
    </recommendedName>
</protein>
<feature type="domain" description="Response regulatory" evidence="5">
    <location>
        <begin position="74"/>
        <end position="175"/>
    </location>
</feature>
<evidence type="ECO:0000256" key="3">
    <source>
        <dbReference type="PROSITE-ProRule" id="PRU00169"/>
    </source>
</evidence>
<dbReference type="SMART" id="SM00448">
    <property type="entry name" value="REC"/>
    <property type="match status" value="1"/>
</dbReference>
<feature type="modified residue" description="4-aspartylphosphate" evidence="3">
    <location>
        <position position="125"/>
    </location>
</feature>
<feature type="compositionally biased region" description="Acidic residues" evidence="4">
    <location>
        <begin position="1"/>
        <end position="13"/>
    </location>
</feature>
<dbReference type="SUPFAM" id="SSF52172">
    <property type="entry name" value="CheY-like"/>
    <property type="match status" value="1"/>
</dbReference>
<dbReference type="Pfam" id="PF00072">
    <property type="entry name" value="Response_reg"/>
    <property type="match status" value="1"/>
</dbReference>
<dbReference type="InterPro" id="IPR011006">
    <property type="entry name" value="CheY-like_superfamily"/>
</dbReference>
<evidence type="ECO:0000256" key="4">
    <source>
        <dbReference type="SAM" id="MobiDB-lite"/>
    </source>
</evidence>
<keyword evidence="1 3" id="KW-0597">Phosphoprotein</keyword>
<dbReference type="EMBL" id="JAQIZZ010000007">
    <property type="protein sequence ID" value="KAJ5533402.1"/>
    <property type="molecule type" value="Genomic_DNA"/>
</dbReference>
<dbReference type="InterPro" id="IPR001789">
    <property type="entry name" value="Sig_transdc_resp-reg_receiver"/>
</dbReference>
<accession>A0AAD6GCP2</accession>
<feature type="compositionally biased region" description="Basic and acidic residues" evidence="4">
    <location>
        <begin position="38"/>
        <end position="54"/>
    </location>
</feature>
<evidence type="ECO:0000256" key="2">
    <source>
        <dbReference type="ARBA" id="ARBA00023012"/>
    </source>
</evidence>
<gene>
    <name evidence="6" type="ORF">N7494_009954</name>
</gene>
<dbReference type="GO" id="GO:0000160">
    <property type="term" value="P:phosphorelay signal transduction system"/>
    <property type="evidence" value="ECO:0007669"/>
    <property type="project" value="UniProtKB-KW"/>
</dbReference>
<reference evidence="6 7" key="1">
    <citation type="journal article" date="2023" name="IMA Fungus">
        <title>Comparative genomic study of the Penicillium genus elucidates a diverse pangenome and 15 lateral gene transfer events.</title>
        <authorList>
            <person name="Petersen C."/>
            <person name="Sorensen T."/>
            <person name="Nielsen M.R."/>
            <person name="Sondergaard T.E."/>
            <person name="Sorensen J.L."/>
            <person name="Fitzpatrick D.A."/>
            <person name="Frisvad J.C."/>
            <person name="Nielsen K.L."/>
        </authorList>
    </citation>
    <scope>NUCLEOTIDE SEQUENCE [LARGE SCALE GENOMIC DNA]</scope>
    <source>
        <strain evidence="6 7">IBT 35679</strain>
    </source>
</reference>
<feature type="region of interest" description="Disordered" evidence="4">
    <location>
        <begin position="1"/>
        <end position="63"/>
    </location>
</feature>
<evidence type="ECO:0000256" key="1">
    <source>
        <dbReference type="ARBA" id="ARBA00022553"/>
    </source>
</evidence>
<dbReference type="CDD" id="cd17546">
    <property type="entry name" value="REC_hyHK_CKI1_RcsC-like"/>
    <property type="match status" value="1"/>
</dbReference>
<dbReference type="PANTHER" id="PTHR45339">
    <property type="entry name" value="HYBRID SIGNAL TRANSDUCTION HISTIDINE KINASE J"/>
    <property type="match status" value="1"/>
</dbReference>